<evidence type="ECO:0000313" key="5">
    <source>
        <dbReference type="Proteomes" id="UP001187343"/>
    </source>
</evidence>
<sequence length="181" mass="19654">MASFNIILLAIFSILVRHAASKVCPANQEMSCESLRSSSGYTYPLPPGISCATSCEEGWYFQNGTFIVDPTLNASGRRLPIVVDVTPQNLTISVCVNLKWQLDDCECSCAINYTVTDSKHSVAHDPHSRNNASEDEHDGNHDGNAGLPAWVIALITITVVGAFVLVIIGIWKKCCKSKDVL</sequence>
<keyword evidence="2" id="KW-0472">Membrane</keyword>
<keyword evidence="2" id="KW-1133">Transmembrane helix</keyword>
<dbReference type="AlphaFoldDB" id="A0AA88PXP4"/>
<feature type="region of interest" description="Disordered" evidence="1">
    <location>
        <begin position="120"/>
        <end position="140"/>
    </location>
</feature>
<dbReference type="Proteomes" id="UP001187343">
    <property type="component" value="Unassembled WGS sequence"/>
</dbReference>
<feature type="signal peptide" evidence="3">
    <location>
        <begin position="1"/>
        <end position="21"/>
    </location>
</feature>
<feature type="transmembrane region" description="Helical" evidence="2">
    <location>
        <begin position="147"/>
        <end position="171"/>
    </location>
</feature>
<organism evidence="4 5">
    <name type="scientific">Cirrhinus molitorella</name>
    <name type="common">mud carp</name>
    <dbReference type="NCBI Taxonomy" id="172907"/>
    <lineage>
        <taxon>Eukaryota</taxon>
        <taxon>Metazoa</taxon>
        <taxon>Chordata</taxon>
        <taxon>Craniata</taxon>
        <taxon>Vertebrata</taxon>
        <taxon>Euteleostomi</taxon>
        <taxon>Actinopterygii</taxon>
        <taxon>Neopterygii</taxon>
        <taxon>Teleostei</taxon>
        <taxon>Ostariophysi</taxon>
        <taxon>Cypriniformes</taxon>
        <taxon>Cyprinidae</taxon>
        <taxon>Labeoninae</taxon>
        <taxon>Labeonini</taxon>
        <taxon>Cirrhinus</taxon>
    </lineage>
</organism>
<keyword evidence="2" id="KW-0812">Transmembrane</keyword>
<gene>
    <name evidence="4" type="ORF">Q8A67_007945</name>
</gene>
<proteinExistence type="predicted"/>
<comment type="caution">
    <text evidence="4">The sequence shown here is derived from an EMBL/GenBank/DDBJ whole genome shotgun (WGS) entry which is preliminary data.</text>
</comment>
<feature type="chain" id="PRO_5041740380" evidence="3">
    <location>
        <begin position="22"/>
        <end position="181"/>
    </location>
</feature>
<name>A0AA88PXP4_9TELE</name>
<keyword evidence="5" id="KW-1185">Reference proteome</keyword>
<keyword evidence="3" id="KW-0732">Signal</keyword>
<protein>
    <submittedName>
        <fullName evidence="4">Uncharacterized protein</fullName>
    </submittedName>
</protein>
<dbReference type="EMBL" id="JAUYZG010000007">
    <property type="protein sequence ID" value="KAK2903232.1"/>
    <property type="molecule type" value="Genomic_DNA"/>
</dbReference>
<accession>A0AA88PXP4</accession>
<evidence type="ECO:0000256" key="2">
    <source>
        <dbReference type="SAM" id="Phobius"/>
    </source>
</evidence>
<reference evidence="4" key="1">
    <citation type="submission" date="2023-08" db="EMBL/GenBank/DDBJ databases">
        <title>Chromosome-level Genome Assembly of mud carp (Cirrhinus molitorella).</title>
        <authorList>
            <person name="Liu H."/>
        </authorList>
    </citation>
    <scope>NUCLEOTIDE SEQUENCE</scope>
    <source>
        <strain evidence="4">Prfri</strain>
        <tissue evidence="4">Muscle</tissue>
    </source>
</reference>
<evidence type="ECO:0000313" key="4">
    <source>
        <dbReference type="EMBL" id="KAK2903232.1"/>
    </source>
</evidence>
<evidence type="ECO:0000256" key="1">
    <source>
        <dbReference type="SAM" id="MobiDB-lite"/>
    </source>
</evidence>
<evidence type="ECO:0000256" key="3">
    <source>
        <dbReference type="SAM" id="SignalP"/>
    </source>
</evidence>